<dbReference type="FunFam" id="3.30.505.50:FF:000001">
    <property type="entry name" value="Ribosome hibernation promoting factor"/>
    <property type="match status" value="1"/>
</dbReference>
<dbReference type="PANTHER" id="PTHR33231">
    <property type="entry name" value="30S RIBOSOMAL PROTEIN"/>
    <property type="match status" value="1"/>
</dbReference>
<evidence type="ECO:0000256" key="4">
    <source>
        <dbReference type="ARBA" id="ARBA00038695"/>
    </source>
</evidence>
<dbReference type="FunFam" id="3.30.160.100:FF:000001">
    <property type="entry name" value="Ribosome hibernation promoting factor"/>
    <property type="match status" value="1"/>
</dbReference>
<dbReference type="InterPro" id="IPR034694">
    <property type="entry name" value="HPF_long/plastid"/>
</dbReference>
<feature type="domain" description="Sigma 54 modulation/S30EA ribosomal protein C-terminal" evidence="8">
    <location>
        <begin position="141"/>
        <end position="195"/>
    </location>
</feature>
<dbReference type="SUPFAM" id="SSF69754">
    <property type="entry name" value="Ribosome binding protein Y (YfiA homologue)"/>
    <property type="match status" value="1"/>
</dbReference>
<comment type="similarity">
    <text evidence="6">Belongs to the HPF/YfiA ribosome-associated protein family. Long HPF subfamily.</text>
</comment>
<dbReference type="GO" id="GO:0022627">
    <property type="term" value="C:cytosolic small ribosomal subunit"/>
    <property type="evidence" value="ECO:0007669"/>
    <property type="project" value="TreeGrafter"/>
</dbReference>
<dbReference type="InterPro" id="IPR036567">
    <property type="entry name" value="RHF-like"/>
</dbReference>
<dbReference type="InterPro" id="IPR032528">
    <property type="entry name" value="Ribosom_S30AE_C"/>
</dbReference>
<feature type="compositionally biased region" description="Basic and acidic residues" evidence="7">
    <location>
        <begin position="100"/>
        <end position="110"/>
    </location>
</feature>
<accession>A0A1G9MLQ1</accession>
<comment type="subcellular location">
    <subcellularLocation>
        <location evidence="6">Cytoplasm</location>
    </subcellularLocation>
</comment>
<dbReference type="STRING" id="321763.SAMN04488692_108108"/>
<evidence type="ECO:0000256" key="1">
    <source>
        <dbReference type="ARBA" id="ARBA00022490"/>
    </source>
</evidence>
<dbReference type="RefSeq" id="WP_089759683.1">
    <property type="nucleotide sequence ID" value="NZ_FNGO01000008.1"/>
</dbReference>
<sequence length="206" mass="24250">MKVMIYGKNIDVTPSLKEYAEEKVGKLEKFFDKDPMEAQVTLEVDKERHIVEITAHVGGLILRGEEETGDMYASIDGVMDKLERQVHKYKTKINRRLREKRQQEQEEYRQKRTQQLMEDEKELMPEEVKTAAEDEEEDGFDPEIVRTKSFPVKPMHVKEAAMQMDLLDHDFFVFTNADTDEVNVVYRRNDGNYGLIEPIYNNNNTR</sequence>
<evidence type="ECO:0000256" key="5">
    <source>
        <dbReference type="ARBA" id="ARBA00041148"/>
    </source>
</evidence>
<dbReference type="OrthoDB" id="9794975at2"/>
<comment type="function">
    <text evidence="6">Required for dimerization of active 70S ribosomes into 100S ribosomes in stationary phase; 100S ribosomes are translationally inactive and sometimes present during exponential growth.</text>
</comment>
<dbReference type="Gene3D" id="3.30.505.50">
    <property type="entry name" value="Sigma 54 modulation/S30EA ribosomal protein, C-terminal domain"/>
    <property type="match status" value="1"/>
</dbReference>
<evidence type="ECO:0000256" key="3">
    <source>
        <dbReference type="ARBA" id="ARBA00038434"/>
    </source>
</evidence>
<dbReference type="HAMAP" id="MF_00839">
    <property type="entry name" value="HPF"/>
    <property type="match status" value="1"/>
</dbReference>
<dbReference type="Pfam" id="PF16321">
    <property type="entry name" value="Ribosom_S30AE_C"/>
    <property type="match status" value="1"/>
</dbReference>
<dbReference type="GO" id="GO:0045900">
    <property type="term" value="P:negative regulation of translational elongation"/>
    <property type="evidence" value="ECO:0007669"/>
    <property type="project" value="TreeGrafter"/>
</dbReference>
<keyword evidence="1 6" id="KW-0963">Cytoplasm</keyword>
<dbReference type="GO" id="GO:0043024">
    <property type="term" value="F:ribosomal small subunit binding"/>
    <property type="evidence" value="ECO:0007669"/>
    <property type="project" value="TreeGrafter"/>
</dbReference>
<dbReference type="Gene3D" id="3.30.160.100">
    <property type="entry name" value="Ribosome hibernation promotion factor-like"/>
    <property type="match status" value="1"/>
</dbReference>
<dbReference type="InterPro" id="IPR003489">
    <property type="entry name" value="RHF/RaiA"/>
</dbReference>
<organism evidence="9 10">
    <name type="scientific">Halarsenatibacter silvermanii</name>
    <dbReference type="NCBI Taxonomy" id="321763"/>
    <lineage>
        <taxon>Bacteria</taxon>
        <taxon>Bacillati</taxon>
        <taxon>Bacillota</taxon>
        <taxon>Clostridia</taxon>
        <taxon>Halanaerobiales</taxon>
        <taxon>Halarsenatibacteraceae</taxon>
        <taxon>Halarsenatibacter</taxon>
    </lineage>
</organism>
<dbReference type="PANTHER" id="PTHR33231:SF1">
    <property type="entry name" value="30S RIBOSOMAL PROTEIN"/>
    <property type="match status" value="1"/>
</dbReference>
<dbReference type="NCBIfam" id="TIGR00741">
    <property type="entry name" value="yfiA"/>
    <property type="match status" value="1"/>
</dbReference>
<feature type="region of interest" description="Disordered" evidence="7">
    <location>
        <begin position="97"/>
        <end position="124"/>
    </location>
</feature>
<keyword evidence="10" id="KW-1185">Reference proteome</keyword>
<evidence type="ECO:0000259" key="8">
    <source>
        <dbReference type="Pfam" id="PF16321"/>
    </source>
</evidence>
<evidence type="ECO:0000313" key="10">
    <source>
        <dbReference type="Proteomes" id="UP000199476"/>
    </source>
</evidence>
<dbReference type="InterPro" id="IPR050574">
    <property type="entry name" value="HPF/YfiA_ribosome-assoc"/>
</dbReference>
<dbReference type="InterPro" id="IPR038416">
    <property type="entry name" value="Ribosom_S30AE_C_sf"/>
</dbReference>
<reference evidence="9 10" key="1">
    <citation type="submission" date="2016-10" db="EMBL/GenBank/DDBJ databases">
        <authorList>
            <person name="de Groot N.N."/>
        </authorList>
    </citation>
    <scope>NUCLEOTIDE SEQUENCE [LARGE SCALE GENOMIC DNA]</scope>
    <source>
        <strain evidence="9 10">SLAS-1</strain>
    </source>
</reference>
<gene>
    <name evidence="6" type="primary">hpf</name>
    <name evidence="9" type="ORF">SAMN04488692_108108</name>
</gene>
<name>A0A1G9MLQ1_9FIRM</name>
<keyword evidence="2 6" id="KW-0810">Translation regulation</keyword>
<comment type="subunit">
    <text evidence="6">Interacts with 100S ribosomes.</text>
</comment>
<dbReference type="Pfam" id="PF02482">
    <property type="entry name" value="Ribosomal_S30AE"/>
    <property type="match status" value="1"/>
</dbReference>
<evidence type="ECO:0000313" key="9">
    <source>
        <dbReference type="EMBL" id="SDL75216.1"/>
    </source>
</evidence>
<dbReference type="CDD" id="cd00552">
    <property type="entry name" value="RaiA"/>
    <property type="match status" value="1"/>
</dbReference>
<comment type="subunit">
    <text evidence="4">Associates exclusively with 100S ribosomes, which are dimers of 70S ribosomes.</text>
</comment>
<proteinExistence type="inferred from homology"/>
<evidence type="ECO:0000256" key="6">
    <source>
        <dbReference type="HAMAP-Rule" id="MF_00839"/>
    </source>
</evidence>
<dbReference type="Proteomes" id="UP000199476">
    <property type="component" value="Unassembled WGS sequence"/>
</dbReference>
<dbReference type="EMBL" id="FNGO01000008">
    <property type="protein sequence ID" value="SDL75216.1"/>
    <property type="molecule type" value="Genomic_DNA"/>
</dbReference>
<comment type="similarity">
    <text evidence="3">Belongs to the HPF/YfiA ribosome-associated protein family. Short HPF subfamily.</text>
</comment>
<evidence type="ECO:0000256" key="2">
    <source>
        <dbReference type="ARBA" id="ARBA00022845"/>
    </source>
</evidence>
<protein>
    <recommendedName>
        <fullName evidence="5 6">Ribosome hibernation promoting factor</fullName>
        <shortName evidence="6">HPF</shortName>
    </recommendedName>
</protein>
<evidence type="ECO:0000256" key="7">
    <source>
        <dbReference type="SAM" id="MobiDB-lite"/>
    </source>
</evidence>
<dbReference type="AlphaFoldDB" id="A0A1G9MLQ1"/>